<keyword evidence="7" id="KW-0418">Kinase</keyword>
<dbReference type="Pfam" id="PF14572">
    <property type="entry name" value="Pribosyl_synth"/>
    <property type="match status" value="1"/>
</dbReference>
<protein>
    <recommendedName>
        <fullName evidence="3">ribose-phosphate diphosphokinase</fullName>
        <ecNumber evidence="3">2.7.6.1</ecNumber>
    </recommendedName>
</protein>
<evidence type="ECO:0000256" key="7">
    <source>
        <dbReference type="ARBA" id="ARBA00022777"/>
    </source>
</evidence>
<keyword evidence="6" id="KW-0547">Nucleotide-binding</keyword>
<evidence type="ECO:0000313" key="12">
    <source>
        <dbReference type="Proteomes" id="UP001165083"/>
    </source>
</evidence>
<dbReference type="PANTHER" id="PTHR10210:SF32">
    <property type="entry name" value="RIBOSE-PHOSPHATE PYROPHOSPHOKINASE 2"/>
    <property type="match status" value="1"/>
</dbReference>
<proteinExistence type="inferred from homology"/>
<dbReference type="InterPro" id="IPR029099">
    <property type="entry name" value="Pribosyltran_N"/>
</dbReference>
<dbReference type="NCBIfam" id="TIGR01251">
    <property type="entry name" value="ribP_PPkin"/>
    <property type="match status" value="1"/>
</dbReference>
<dbReference type="InterPro" id="IPR029057">
    <property type="entry name" value="PRTase-like"/>
</dbReference>
<dbReference type="Gene3D" id="3.40.50.2020">
    <property type="match status" value="3"/>
</dbReference>
<dbReference type="SUPFAM" id="SSF53271">
    <property type="entry name" value="PRTase-like"/>
    <property type="match status" value="2"/>
</dbReference>
<feature type="domain" description="Ribose-phosphate pyrophosphokinase N-terminal" evidence="10">
    <location>
        <begin position="15"/>
        <end position="65"/>
    </location>
</feature>
<dbReference type="GO" id="GO:0004749">
    <property type="term" value="F:ribose phosphate diphosphokinase activity"/>
    <property type="evidence" value="ECO:0007669"/>
    <property type="project" value="UniProtKB-EC"/>
</dbReference>
<dbReference type="GO" id="GO:0006015">
    <property type="term" value="P:5-phosphoribose 1-diphosphate biosynthetic process"/>
    <property type="evidence" value="ECO:0007669"/>
    <property type="project" value="TreeGrafter"/>
</dbReference>
<reference evidence="11" key="1">
    <citation type="submission" date="2023-04" db="EMBL/GenBank/DDBJ databases">
        <title>Phytophthora lilii NBRC 32176.</title>
        <authorList>
            <person name="Ichikawa N."/>
            <person name="Sato H."/>
            <person name="Tonouchi N."/>
        </authorList>
    </citation>
    <scope>NUCLEOTIDE SEQUENCE</scope>
    <source>
        <strain evidence="11">NBRC 32176</strain>
    </source>
</reference>
<dbReference type="EMBL" id="BSXW01000078">
    <property type="protein sequence ID" value="GMF11552.1"/>
    <property type="molecule type" value="Genomic_DNA"/>
</dbReference>
<keyword evidence="8" id="KW-0067">ATP-binding</keyword>
<comment type="similarity">
    <text evidence="2">Belongs to the ribose-phosphate pyrophosphokinase family.</text>
</comment>
<dbReference type="PANTHER" id="PTHR10210">
    <property type="entry name" value="RIBOSE-PHOSPHATE DIPHOSPHOKINASE FAMILY MEMBER"/>
    <property type="match status" value="1"/>
</dbReference>
<evidence type="ECO:0000256" key="3">
    <source>
        <dbReference type="ARBA" id="ARBA00013247"/>
    </source>
</evidence>
<dbReference type="InterPro" id="IPR005946">
    <property type="entry name" value="Rib-P_diPkinase"/>
</dbReference>
<evidence type="ECO:0000256" key="5">
    <source>
        <dbReference type="ARBA" id="ARBA00022727"/>
    </source>
</evidence>
<evidence type="ECO:0000256" key="4">
    <source>
        <dbReference type="ARBA" id="ARBA00022679"/>
    </source>
</evidence>
<comment type="catalytic activity">
    <reaction evidence="9">
        <text>D-ribose 5-phosphate + ATP = 5-phospho-alpha-D-ribose 1-diphosphate + AMP + H(+)</text>
        <dbReference type="Rhea" id="RHEA:15609"/>
        <dbReference type="ChEBI" id="CHEBI:15378"/>
        <dbReference type="ChEBI" id="CHEBI:30616"/>
        <dbReference type="ChEBI" id="CHEBI:58017"/>
        <dbReference type="ChEBI" id="CHEBI:78346"/>
        <dbReference type="ChEBI" id="CHEBI:456215"/>
        <dbReference type="EC" id="2.7.6.1"/>
    </reaction>
</comment>
<accession>A0A9W6TEF0</accession>
<keyword evidence="4" id="KW-0808">Transferase</keyword>
<dbReference type="GO" id="GO:0016301">
    <property type="term" value="F:kinase activity"/>
    <property type="evidence" value="ECO:0007669"/>
    <property type="project" value="UniProtKB-KW"/>
</dbReference>
<dbReference type="CDD" id="cd06223">
    <property type="entry name" value="PRTases_typeI"/>
    <property type="match status" value="1"/>
</dbReference>
<evidence type="ECO:0000256" key="9">
    <source>
        <dbReference type="ARBA" id="ARBA00049535"/>
    </source>
</evidence>
<dbReference type="Proteomes" id="UP001165083">
    <property type="component" value="Unassembled WGS sequence"/>
</dbReference>
<dbReference type="FunFam" id="3.40.50.2020:FF:000079">
    <property type="entry name" value="Ribose-phosphate pyrophosphokinase, putative"/>
    <property type="match status" value="1"/>
</dbReference>
<evidence type="ECO:0000313" key="11">
    <source>
        <dbReference type="EMBL" id="GMF11552.1"/>
    </source>
</evidence>
<evidence type="ECO:0000256" key="6">
    <source>
        <dbReference type="ARBA" id="ARBA00022741"/>
    </source>
</evidence>
<evidence type="ECO:0000259" key="10">
    <source>
        <dbReference type="Pfam" id="PF13793"/>
    </source>
</evidence>
<dbReference type="OrthoDB" id="413572at2759"/>
<dbReference type="EC" id="2.7.6.1" evidence="3"/>
<dbReference type="InterPro" id="IPR000836">
    <property type="entry name" value="PRTase_dom"/>
</dbReference>
<sequence>MNPSAAKSMKLFKVADTPIADEIASYLGVELNDMEVKNFNDGETSVVVKENVRGKRVYIVSSTTTVDRCDVARMLETMGVDHVVSVDLHSAQIEGFFKPQIPVRRPVFRTNARNYDLLTAVVPCPSQVDNLQAFPVGAVYFSEQSLGEPIVVAPHSAAVNRAAMFRDTLSRTIDEFVPLAFVIRKHQLDEDQPGELVGDVKGKDCIVVDNLVDTGSTLVKTAKVLKANGAKTVSAFAVHARYSAQAMKTLESCKELDKLVTTNTIPVHMNSDEVSPKIVTLSVAPFIAEVISCIHTKGSIIQVSKTK</sequence>
<comment type="caution">
    <text evidence="11">The sequence shown here is derived from an EMBL/GenBank/DDBJ whole genome shotgun (WGS) entry which is preliminary data.</text>
</comment>
<keyword evidence="5" id="KW-0545">Nucleotide biosynthesis</keyword>
<dbReference type="GO" id="GO:0005737">
    <property type="term" value="C:cytoplasm"/>
    <property type="evidence" value="ECO:0007669"/>
    <property type="project" value="TreeGrafter"/>
</dbReference>
<dbReference type="Pfam" id="PF13793">
    <property type="entry name" value="Pribosyltran_N"/>
    <property type="match status" value="1"/>
</dbReference>
<dbReference type="GO" id="GO:0000287">
    <property type="term" value="F:magnesium ion binding"/>
    <property type="evidence" value="ECO:0007669"/>
    <property type="project" value="InterPro"/>
</dbReference>
<keyword evidence="12" id="KW-1185">Reference proteome</keyword>
<comment type="pathway">
    <text evidence="1">Metabolic intermediate biosynthesis; 5-phospho-alpha-D-ribose 1-diphosphate biosynthesis; 5-phospho-alpha-D-ribose 1-diphosphate from D-ribose 5-phosphate (route I): step 1/1.</text>
</comment>
<organism evidence="11 12">
    <name type="scientific">Phytophthora lilii</name>
    <dbReference type="NCBI Taxonomy" id="2077276"/>
    <lineage>
        <taxon>Eukaryota</taxon>
        <taxon>Sar</taxon>
        <taxon>Stramenopiles</taxon>
        <taxon>Oomycota</taxon>
        <taxon>Peronosporomycetes</taxon>
        <taxon>Peronosporales</taxon>
        <taxon>Peronosporaceae</taxon>
        <taxon>Phytophthora</taxon>
    </lineage>
</organism>
<dbReference type="AlphaFoldDB" id="A0A9W6TEF0"/>
<dbReference type="SMART" id="SM01400">
    <property type="entry name" value="Pribosyltran_N"/>
    <property type="match status" value="1"/>
</dbReference>
<evidence type="ECO:0000256" key="1">
    <source>
        <dbReference type="ARBA" id="ARBA00004996"/>
    </source>
</evidence>
<dbReference type="GO" id="GO:0002189">
    <property type="term" value="C:ribose phosphate diphosphokinase complex"/>
    <property type="evidence" value="ECO:0007669"/>
    <property type="project" value="TreeGrafter"/>
</dbReference>
<name>A0A9W6TEF0_9STRA</name>
<dbReference type="GO" id="GO:0005524">
    <property type="term" value="F:ATP binding"/>
    <property type="evidence" value="ECO:0007669"/>
    <property type="project" value="UniProtKB-KW"/>
</dbReference>
<dbReference type="GO" id="GO:0006164">
    <property type="term" value="P:purine nucleotide biosynthetic process"/>
    <property type="evidence" value="ECO:0007669"/>
    <property type="project" value="TreeGrafter"/>
</dbReference>
<evidence type="ECO:0000256" key="2">
    <source>
        <dbReference type="ARBA" id="ARBA00006478"/>
    </source>
</evidence>
<evidence type="ECO:0000256" key="8">
    <source>
        <dbReference type="ARBA" id="ARBA00022840"/>
    </source>
</evidence>
<gene>
    <name evidence="11" type="ORF">Plil01_000224400</name>
</gene>